<feature type="disulfide bond" description="Redox-active" evidence="10">
    <location>
        <begin position="31"/>
        <end position="34"/>
    </location>
</feature>
<dbReference type="PIRSF" id="PIRSF000077">
    <property type="entry name" value="Thioredoxin"/>
    <property type="match status" value="1"/>
</dbReference>
<dbReference type="FunFam" id="3.40.30.10:FF:000001">
    <property type="entry name" value="Thioredoxin"/>
    <property type="match status" value="1"/>
</dbReference>
<protein>
    <recommendedName>
        <fullName evidence="2 7">Thioredoxin</fullName>
    </recommendedName>
</protein>
<keyword evidence="6 10" id="KW-0676">Redox-active center</keyword>
<keyword evidence="4" id="KW-0249">Electron transport</keyword>
<dbReference type="GO" id="GO:0045454">
    <property type="term" value="P:cell redox homeostasis"/>
    <property type="evidence" value="ECO:0007669"/>
    <property type="project" value="TreeGrafter"/>
</dbReference>
<keyword evidence="13" id="KW-1185">Reference proteome</keyword>
<dbReference type="NCBIfam" id="TIGR01068">
    <property type="entry name" value="thioredoxin"/>
    <property type="match status" value="1"/>
</dbReference>
<evidence type="ECO:0000256" key="10">
    <source>
        <dbReference type="PIRSR" id="PIRSR000077-4"/>
    </source>
</evidence>
<evidence type="ECO:0000256" key="1">
    <source>
        <dbReference type="ARBA" id="ARBA00008987"/>
    </source>
</evidence>
<dbReference type="InterPro" id="IPR017937">
    <property type="entry name" value="Thioredoxin_CS"/>
</dbReference>
<evidence type="ECO:0000256" key="9">
    <source>
        <dbReference type="PIRSR" id="PIRSR000077-1"/>
    </source>
</evidence>
<dbReference type="Gene3D" id="3.40.30.10">
    <property type="entry name" value="Glutaredoxin"/>
    <property type="match status" value="1"/>
</dbReference>
<dbReference type="InterPro" id="IPR036249">
    <property type="entry name" value="Thioredoxin-like_sf"/>
</dbReference>
<dbReference type="GO" id="GO:0005829">
    <property type="term" value="C:cytosol"/>
    <property type="evidence" value="ECO:0007669"/>
    <property type="project" value="TreeGrafter"/>
</dbReference>
<dbReference type="EMBL" id="FOGW01000009">
    <property type="protein sequence ID" value="SER75320.1"/>
    <property type="molecule type" value="Genomic_DNA"/>
</dbReference>
<feature type="active site" description="Nucleophile" evidence="9">
    <location>
        <position position="31"/>
    </location>
</feature>
<evidence type="ECO:0000256" key="6">
    <source>
        <dbReference type="ARBA" id="ARBA00023284"/>
    </source>
</evidence>
<evidence type="ECO:0000313" key="12">
    <source>
        <dbReference type="EMBL" id="SER75320.1"/>
    </source>
</evidence>
<evidence type="ECO:0000313" key="13">
    <source>
        <dbReference type="Proteomes" id="UP000182471"/>
    </source>
</evidence>
<comment type="similarity">
    <text evidence="1 8">Belongs to the thioredoxin family.</text>
</comment>
<dbReference type="InterPro" id="IPR005746">
    <property type="entry name" value="Thioredoxin"/>
</dbReference>
<evidence type="ECO:0000256" key="3">
    <source>
        <dbReference type="ARBA" id="ARBA00022448"/>
    </source>
</evidence>
<dbReference type="PRINTS" id="PR00421">
    <property type="entry name" value="THIOREDOXIN"/>
</dbReference>
<dbReference type="GO" id="GO:0015035">
    <property type="term" value="F:protein-disulfide reductase activity"/>
    <property type="evidence" value="ECO:0007669"/>
    <property type="project" value="UniProtKB-UniRule"/>
</dbReference>
<name>A0A1H9RR80_9FIRM</name>
<reference evidence="13" key="1">
    <citation type="submission" date="2016-10" db="EMBL/GenBank/DDBJ databases">
        <authorList>
            <person name="Varghese N."/>
            <person name="Submissions S."/>
        </authorList>
    </citation>
    <scope>NUCLEOTIDE SEQUENCE [LARGE SCALE GENOMIC DNA]</scope>
    <source>
        <strain evidence="13">S1b</strain>
    </source>
</reference>
<feature type="site" description="Contributes to redox potential value" evidence="9">
    <location>
        <position position="33"/>
    </location>
</feature>
<keyword evidence="5 10" id="KW-1015">Disulfide bond</keyword>
<dbReference type="PROSITE" id="PS51352">
    <property type="entry name" value="THIOREDOXIN_2"/>
    <property type="match status" value="1"/>
</dbReference>
<keyword evidence="3" id="KW-0813">Transport</keyword>
<dbReference type="SUPFAM" id="SSF52833">
    <property type="entry name" value="Thioredoxin-like"/>
    <property type="match status" value="1"/>
</dbReference>
<feature type="domain" description="Thioredoxin" evidence="11">
    <location>
        <begin position="1"/>
        <end position="103"/>
    </location>
</feature>
<dbReference type="InterPro" id="IPR013766">
    <property type="entry name" value="Thioredoxin_domain"/>
</dbReference>
<dbReference type="PANTHER" id="PTHR45663:SF11">
    <property type="entry name" value="GEO12009P1"/>
    <property type="match status" value="1"/>
</dbReference>
<evidence type="ECO:0000259" key="11">
    <source>
        <dbReference type="PROSITE" id="PS51352"/>
    </source>
</evidence>
<gene>
    <name evidence="12" type="ORF">SAMN02910429_00968</name>
</gene>
<feature type="site" description="Deprotonates C-terminal active site Cys" evidence="9">
    <location>
        <position position="25"/>
    </location>
</feature>
<sequence length="103" mass="11758">MKELIIKKSNFEEEVINSDSPVLVDFWADWCGPCKMLSPVLSEIAEENDTFKIGKVNVDSDHVLAQKYVITNIPCLVLFKDGKEVDRLVGFHSKEEIIEFVNK</sequence>
<feature type="site" description="Contributes to redox potential value" evidence="9">
    <location>
        <position position="32"/>
    </location>
</feature>
<organism evidence="12 13">
    <name type="scientific">Lachnobacterium bovis</name>
    <dbReference type="NCBI Taxonomy" id="140626"/>
    <lineage>
        <taxon>Bacteria</taxon>
        <taxon>Bacillati</taxon>
        <taxon>Bacillota</taxon>
        <taxon>Clostridia</taxon>
        <taxon>Lachnospirales</taxon>
        <taxon>Lachnospiraceae</taxon>
        <taxon>Lachnobacterium</taxon>
    </lineage>
</organism>
<evidence type="ECO:0000256" key="8">
    <source>
        <dbReference type="PIRNR" id="PIRNR000077"/>
    </source>
</evidence>
<dbReference type="Pfam" id="PF00085">
    <property type="entry name" value="Thioredoxin"/>
    <property type="match status" value="1"/>
</dbReference>
<accession>A0A1H9RR80</accession>
<evidence type="ECO:0000256" key="2">
    <source>
        <dbReference type="ARBA" id="ARBA00020570"/>
    </source>
</evidence>
<dbReference type="PANTHER" id="PTHR45663">
    <property type="entry name" value="GEO12009P1"/>
    <property type="match status" value="1"/>
</dbReference>
<dbReference type="RefSeq" id="WP_022748484.1">
    <property type="nucleotide sequence ID" value="NZ_FOGW01000009.1"/>
</dbReference>
<feature type="active site" description="Nucleophile" evidence="9">
    <location>
        <position position="34"/>
    </location>
</feature>
<dbReference type="OrthoDB" id="9790390at2"/>
<dbReference type="CDD" id="cd02947">
    <property type="entry name" value="TRX_family"/>
    <property type="match status" value="1"/>
</dbReference>
<evidence type="ECO:0000256" key="7">
    <source>
        <dbReference type="NCBIfam" id="TIGR01068"/>
    </source>
</evidence>
<dbReference type="Proteomes" id="UP000182471">
    <property type="component" value="Unassembled WGS sequence"/>
</dbReference>
<proteinExistence type="inferred from homology"/>
<dbReference type="PROSITE" id="PS00194">
    <property type="entry name" value="THIOREDOXIN_1"/>
    <property type="match status" value="1"/>
</dbReference>
<evidence type="ECO:0000256" key="5">
    <source>
        <dbReference type="ARBA" id="ARBA00023157"/>
    </source>
</evidence>
<dbReference type="AlphaFoldDB" id="A0A1H9RR80"/>
<evidence type="ECO:0000256" key="4">
    <source>
        <dbReference type="ARBA" id="ARBA00022982"/>
    </source>
</evidence>